<keyword evidence="5" id="KW-1185">Reference proteome</keyword>
<dbReference type="SUPFAM" id="SSF53850">
    <property type="entry name" value="Periplasmic binding protein-like II"/>
    <property type="match status" value="1"/>
</dbReference>
<dbReference type="Gene3D" id="3.40.190.10">
    <property type="entry name" value="Periplasmic binding protein-like II"/>
    <property type="match status" value="2"/>
</dbReference>
<feature type="signal peptide" evidence="2">
    <location>
        <begin position="1"/>
        <end position="22"/>
    </location>
</feature>
<dbReference type="PANTHER" id="PTHR35936:SF17">
    <property type="entry name" value="ARGININE-BINDING EXTRACELLULAR PROTEIN ARTP"/>
    <property type="match status" value="1"/>
</dbReference>
<evidence type="ECO:0000313" key="5">
    <source>
        <dbReference type="Proteomes" id="UP000198994"/>
    </source>
</evidence>
<dbReference type="SMART" id="SM00062">
    <property type="entry name" value="PBPb"/>
    <property type="match status" value="1"/>
</dbReference>
<feature type="domain" description="Solute-binding protein family 3/N-terminal" evidence="3">
    <location>
        <begin position="36"/>
        <end position="258"/>
    </location>
</feature>
<dbReference type="Pfam" id="PF00497">
    <property type="entry name" value="SBP_bac_3"/>
    <property type="match status" value="1"/>
</dbReference>
<accession>A0A1G7MPF2</accession>
<evidence type="ECO:0000256" key="2">
    <source>
        <dbReference type="SAM" id="SignalP"/>
    </source>
</evidence>
<reference evidence="5" key="1">
    <citation type="submission" date="2016-10" db="EMBL/GenBank/DDBJ databases">
        <authorList>
            <person name="Varghese N."/>
            <person name="Submissions S."/>
        </authorList>
    </citation>
    <scope>NUCLEOTIDE SEQUENCE [LARGE SCALE GENOMIC DNA]</scope>
    <source>
        <strain evidence="5">DSM 10146</strain>
    </source>
</reference>
<dbReference type="EMBL" id="FNAV01000039">
    <property type="protein sequence ID" value="SDF63554.1"/>
    <property type="molecule type" value="Genomic_DNA"/>
</dbReference>
<protein>
    <submittedName>
        <fullName evidence="4">Polar amino acid transport system substrate-binding protein</fullName>
    </submittedName>
</protein>
<dbReference type="RefSeq" id="WP_008888011.1">
    <property type="nucleotide sequence ID" value="NZ_FNAV01000039.1"/>
</dbReference>
<name>A0A1G7MPF2_9RHOB</name>
<proteinExistence type="predicted"/>
<dbReference type="InterPro" id="IPR001638">
    <property type="entry name" value="Solute-binding_3/MltF_N"/>
</dbReference>
<dbReference type="Proteomes" id="UP000198994">
    <property type="component" value="Unassembled WGS sequence"/>
</dbReference>
<sequence>MKRRSLILAATAAMALAPMAHAQDSGTMAQVKETGELRIGVASAEPWFYKDPMSEQWTGVGVAMGQRMADDLGVKMVPVETTWANAVAGLQANQFDIMFVLDPTEERKKALSFPENPLFYYAMGALVKEGSEAKTWDELDTPETRIGVTLGTSLDRNVSEMMDEAQISRFSSNDEAIAAFAAGRIDAVVQFHPALVVQYSRLKMGEVLLPEPVNPVATSAGMRQEDGTEFLDWVNTTFADLYAAGVPDELFGEYLASKDIDPSGIPGLVKEDW</sequence>
<dbReference type="AlphaFoldDB" id="A0A1G7MPF2"/>
<dbReference type="OrthoDB" id="9807134at2"/>
<feature type="chain" id="PRO_5011608977" evidence="2">
    <location>
        <begin position="23"/>
        <end position="273"/>
    </location>
</feature>
<dbReference type="STRING" id="282683.SAMN04488105_1399"/>
<evidence type="ECO:0000256" key="1">
    <source>
        <dbReference type="ARBA" id="ARBA00022729"/>
    </source>
</evidence>
<evidence type="ECO:0000313" key="4">
    <source>
        <dbReference type="EMBL" id="SDF63554.1"/>
    </source>
</evidence>
<evidence type="ECO:0000259" key="3">
    <source>
        <dbReference type="SMART" id="SM00062"/>
    </source>
</evidence>
<dbReference type="PANTHER" id="PTHR35936">
    <property type="entry name" value="MEMBRANE-BOUND LYTIC MUREIN TRANSGLYCOSYLASE F"/>
    <property type="match status" value="1"/>
</dbReference>
<gene>
    <name evidence="4" type="ORF">SAMN04488105_1399</name>
</gene>
<keyword evidence="1 2" id="KW-0732">Signal</keyword>
<organism evidence="4 5">
    <name type="scientific">Salipiger thiooxidans</name>
    <dbReference type="NCBI Taxonomy" id="282683"/>
    <lineage>
        <taxon>Bacteria</taxon>
        <taxon>Pseudomonadati</taxon>
        <taxon>Pseudomonadota</taxon>
        <taxon>Alphaproteobacteria</taxon>
        <taxon>Rhodobacterales</taxon>
        <taxon>Roseobacteraceae</taxon>
        <taxon>Salipiger</taxon>
    </lineage>
</organism>